<proteinExistence type="predicted"/>
<keyword evidence="3" id="KW-1185">Reference proteome</keyword>
<name>A0ABQ3G0P9_9BURK</name>
<evidence type="ECO:0000313" key="3">
    <source>
        <dbReference type="Proteomes" id="UP000626210"/>
    </source>
</evidence>
<organism evidence="2 3">
    <name type="scientific">Pseudorhodoferax aquiterrae</name>
    <dbReference type="NCBI Taxonomy" id="747304"/>
    <lineage>
        <taxon>Bacteria</taxon>
        <taxon>Pseudomonadati</taxon>
        <taxon>Pseudomonadota</taxon>
        <taxon>Betaproteobacteria</taxon>
        <taxon>Burkholderiales</taxon>
        <taxon>Comamonadaceae</taxon>
    </lineage>
</organism>
<accession>A0ABQ3G0P9</accession>
<comment type="caution">
    <text evidence="2">The sequence shown here is derived from an EMBL/GenBank/DDBJ whole genome shotgun (WGS) entry which is preliminary data.</text>
</comment>
<evidence type="ECO:0000313" key="2">
    <source>
        <dbReference type="EMBL" id="GHC79068.1"/>
    </source>
</evidence>
<dbReference type="EMBL" id="BMYK01000004">
    <property type="protein sequence ID" value="GHC79068.1"/>
    <property type="molecule type" value="Genomic_DNA"/>
</dbReference>
<reference evidence="3" key="1">
    <citation type="journal article" date="2019" name="Int. J. Syst. Evol. Microbiol.">
        <title>The Global Catalogue of Microorganisms (GCM) 10K type strain sequencing project: providing services to taxonomists for standard genome sequencing and annotation.</title>
        <authorList>
            <consortium name="The Broad Institute Genomics Platform"/>
            <consortium name="The Broad Institute Genome Sequencing Center for Infectious Disease"/>
            <person name="Wu L."/>
            <person name="Ma J."/>
        </authorList>
    </citation>
    <scope>NUCLEOTIDE SEQUENCE [LARGE SCALE GENOMIC DNA]</scope>
    <source>
        <strain evidence="3">KCTC 23314</strain>
    </source>
</reference>
<feature type="compositionally biased region" description="Low complexity" evidence="1">
    <location>
        <begin position="60"/>
        <end position="81"/>
    </location>
</feature>
<feature type="region of interest" description="Disordered" evidence="1">
    <location>
        <begin position="60"/>
        <end position="106"/>
    </location>
</feature>
<sequence length="106" mass="11008">MSADGGPAPVQQQFVQALRKAVLLAQRHLLVVALDRRADLVAREQQLGLALALGVHAPQAARGGQARAQQGHGEQQAHVGEAALPPHSADSSVPPRVLPGAPLRTS</sequence>
<gene>
    <name evidence="2" type="ORF">GCM10007320_20040</name>
</gene>
<protein>
    <submittedName>
        <fullName evidence="2">Uncharacterized protein</fullName>
    </submittedName>
</protein>
<dbReference type="Proteomes" id="UP000626210">
    <property type="component" value="Unassembled WGS sequence"/>
</dbReference>
<evidence type="ECO:0000256" key="1">
    <source>
        <dbReference type="SAM" id="MobiDB-lite"/>
    </source>
</evidence>